<dbReference type="Proteomes" id="UP001054945">
    <property type="component" value="Unassembled WGS sequence"/>
</dbReference>
<dbReference type="GO" id="GO:0016422">
    <property type="term" value="F:mRNA (2'-O-methyladenosine-N6-)-methyltransferase activity"/>
    <property type="evidence" value="ECO:0007669"/>
    <property type="project" value="InterPro"/>
</dbReference>
<dbReference type="InterPro" id="IPR039881">
    <property type="entry name" value="PCIF1-like"/>
</dbReference>
<dbReference type="GO" id="GO:0099122">
    <property type="term" value="F:RNA polymerase II C-terminal domain binding"/>
    <property type="evidence" value="ECO:0007669"/>
    <property type="project" value="InterPro"/>
</dbReference>
<name>A0AAV4QXW8_CAEEX</name>
<protein>
    <submittedName>
        <fullName evidence="2">Phosphorylated CTD-interacting factor 1</fullName>
    </submittedName>
</protein>
<sequence length="129" mass="14599">IQENNFLIPAFDHEYRHGFQHVIPRSEIYHRSNYGTLVYFLQNDAGYARWGPTTERIEALLDAFKLGKDKEREQNLLAVATPAMQHGPSNVTSGAQTVTDQKQLDVTPKLEAPHITRNDSEGNLNHSSL</sequence>
<reference evidence="2 3" key="1">
    <citation type="submission" date="2021-06" db="EMBL/GenBank/DDBJ databases">
        <title>Caerostris extrusa draft genome.</title>
        <authorList>
            <person name="Kono N."/>
            <person name="Arakawa K."/>
        </authorList>
    </citation>
    <scope>NUCLEOTIDE SEQUENCE [LARGE SCALE GENOMIC DNA]</scope>
</reference>
<dbReference type="PANTHER" id="PTHR21727">
    <property type="entry name" value="PHOSPHORYLATED CTD INTERACTING FACTOR 1"/>
    <property type="match status" value="1"/>
</dbReference>
<evidence type="ECO:0000256" key="1">
    <source>
        <dbReference type="SAM" id="MobiDB-lite"/>
    </source>
</evidence>
<feature type="non-terminal residue" evidence="2">
    <location>
        <position position="1"/>
    </location>
</feature>
<gene>
    <name evidence="2" type="primary">Pcif1</name>
    <name evidence="2" type="ORF">CEXT_193391</name>
</gene>
<feature type="compositionally biased region" description="Polar residues" evidence="1">
    <location>
        <begin position="87"/>
        <end position="101"/>
    </location>
</feature>
<evidence type="ECO:0000313" key="2">
    <source>
        <dbReference type="EMBL" id="GIY13176.1"/>
    </source>
</evidence>
<feature type="compositionally biased region" description="Basic and acidic residues" evidence="1">
    <location>
        <begin position="111"/>
        <end position="120"/>
    </location>
</feature>
<dbReference type="EMBL" id="BPLR01006899">
    <property type="protein sequence ID" value="GIY13176.1"/>
    <property type="molecule type" value="Genomic_DNA"/>
</dbReference>
<dbReference type="AlphaFoldDB" id="A0AAV4QXW8"/>
<dbReference type="PANTHER" id="PTHR21727:SF0">
    <property type="entry name" value="MRNA (2'-O-METHYLADENOSINE-N(6)-)-METHYLTRANSFERASE"/>
    <property type="match status" value="1"/>
</dbReference>
<feature type="region of interest" description="Disordered" evidence="1">
    <location>
        <begin position="82"/>
        <end position="129"/>
    </location>
</feature>
<keyword evidence="3" id="KW-1185">Reference proteome</keyword>
<comment type="caution">
    <text evidence="2">The sequence shown here is derived from an EMBL/GenBank/DDBJ whole genome shotgun (WGS) entry which is preliminary data.</text>
</comment>
<organism evidence="2 3">
    <name type="scientific">Caerostris extrusa</name>
    <name type="common">Bark spider</name>
    <name type="synonym">Caerostris bankana</name>
    <dbReference type="NCBI Taxonomy" id="172846"/>
    <lineage>
        <taxon>Eukaryota</taxon>
        <taxon>Metazoa</taxon>
        <taxon>Ecdysozoa</taxon>
        <taxon>Arthropoda</taxon>
        <taxon>Chelicerata</taxon>
        <taxon>Arachnida</taxon>
        <taxon>Araneae</taxon>
        <taxon>Araneomorphae</taxon>
        <taxon>Entelegynae</taxon>
        <taxon>Araneoidea</taxon>
        <taxon>Araneidae</taxon>
        <taxon>Caerostris</taxon>
    </lineage>
</organism>
<evidence type="ECO:0000313" key="3">
    <source>
        <dbReference type="Proteomes" id="UP001054945"/>
    </source>
</evidence>
<proteinExistence type="predicted"/>
<dbReference type="GO" id="GO:0005634">
    <property type="term" value="C:nucleus"/>
    <property type="evidence" value="ECO:0007669"/>
    <property type="project" value="TreeGrafter"/>
</dbReference>
<accession>A0AAV4QXW8</accession>